<dbReference type="Gene3D" id="3.40.50.2000">
    <property type="entry name" value="Glycogen Phosphorylase B"/>
    <property type="match status" value="2"/>
</dbReference>
<evidence type="ECO:0000313" key="1">
    <source>
        <dbReference type="EMBL" id="MFC3198970.1"/>
    </source>
</evidence>
<dbReference type="RefSeq" id="WP_379024141.1">
    <property type="nucleotide sequence ID" value="NZ_JBHRTA010000038.1"/>
</dbReference>
<organism evidence="1 2">
    <name type="scientific">Parapedobacter deserti</name>
    <dbReference type="NCBI Taxonomy" id="1912957"/>
    <lineage>
        <taxon>Bacteria</taxon>
        <taxon>Pseudomonadati</taxon>
        <taxon>Bacteroidota</taxon>
        <taxon>Sphingobacteriia</taxon>
        <taxon>Sphingobacteriales</taxon>
        <taxon>Sphingobacteriaceae</taxon>
        <taxon>Parapedobacter</taxon>
    </lineage>
</organism>
<sequence length="374" mass="42299">MRVCFICGSLEPGKDGVGDYTSLLSAALAAEGHSVSIIALHDKHLHGHHFIESQLPDEKTIHTLRLSNNMKWRHRIRKAGDFIDDHGPDWLSLQFVPYSFHDKGLPYILPDKLKNLGRDKKWHIMFHELWVEKHGDRFYGLLSTLQSLIIRRLVRSIRPRVIHTSISEYVTRLRRIGANAAILGLFGNIPYNDGAIGHQINETDGRRFNLLHFGAAPKPENFPDIVDALKRALATAAISLYIIAAPSQRKEEYLRALSELEMAFGPKFSVIDLGFIENTARISVIMQQMDIGISRVSPRYIGKSGTAIAMLEHGLPVWVFNWRPGEDHIDYGFRKQLIINELSAAFQQKKSETPYQSLLPVVATQLANNLNDNS</sequence>
<dbReference type="EMBL" id="JBHRTA010000038">
    <property type="protein sequence ID" value="MFC3198970.1"/>
    <property type="molecule type" value="Genomic_DNA"/>
</dbReference>
<name>A0ABV7JPW4_9SPHI</name>
<dbReference type="Proteomes" id="UP001595526">
    <property type="component" value="Unassembled WGS sequence"/>
</dbReference>
<protein>
    <submittedName>
        <fullName evidence="1">Uncharacterized protein</fullName>
    </submittedName>
</protein>
<dbReference type="SUPFAM" id="SSF53756">
    <property type="entry name" value="UDP-Glycosyltransferase/glycogen phosphorylase"/>
    <property type="match status" value="1"/>
</dbReference>
<comment type="caution">
    <text evidence="1">The sequence shown here is derived from an EMBL/GenBank/DDBJ whole genome shotgun (WGS) entry which is preliminary data.</text>
</comment>
<evidence type="ECO:0000313" key="2">
    <source>
        <dbReference type="Proteomes" id="UP001595526"/>
    </source>
</evidence>
<reference evidence="2" key="1">
    <citation type="journal article" date="2019" name="Int. J. Syst. Evol. Microbiol.">
        <title>The Global Catalogue of Microorganisms (GCM) 10K type strain sequencing project: providing services to taxonomists for standard genome sequencing and annotation.</title>
        <authorList>
            <consortium name="The Broad Institute Genomics Platform"/>
            <consortium name="The Broad Institute Genome Sequencing Center for Infectious Disease"/>
            <person name="Wu L."/>
            <person name="Ma J."/>
        </authorList>
    </citation>
    <scope>NUCLEOTIDE SEQUENCE [LARGE SCALE GENOMIC DNA]</scope>
    <source>
        <strain evidence="2">KCTC 52416</strain>
    </source>
</reference>
<accession>A0ABV7JPW4</accession>
<gene>
    <name evidence="1" type="ORF">ACFOET_15205</name>
</gene>
<keyword evidence="2" id="KW-1185">Reference proteome</keyword>
<proteinExistence type="predicted"/>